<feature type="region of interest" description="Disordered" evidence="2">
    <location>
        <begin position="70"/>
        <end position="106"/>
    </location>
</feature>
<reference evidence="3" key="1">
    <citation type="submission" date="2015-09" db="EMBL/GenBank/DDBJ databases">
        <title>Scylla olivacea transcriptome.</title>
        <authorList>
            <person name="Ikhwanuddin M."/>
        </authorList>
    </citation>
    <scope>NUCLEOTIDE SEQUENCE</scope>
</reference>
<name>A0A0P4W462_SCYOL</name>
<organism evidence="3">
    <name type="scientific">Scylla olivacea</name>
    <name type="common">Orange mud crab</name>
    <name type="synonym">Cancer olivacea</name>
    <dbReference type="NCBI Taxonomy" id="85551"/>
    <lineage>
        <taxon>Eukaryota</taxon>
        <taxon>Metazoa</taxon>
        <taxon>Ecdysozoa</taxon>
        <taxon>Arthropoda</taxon>
        <taxon>Crustacea</taxon>
        <taxon>Multicrustacea</taxon>
        <taxon>Malacostraca</taxon>
        <taxon>Eumalacostraca</taxon>
        <taxon>Eucarida</taxon>
        <taxon>Decapoda</taxon>
        <taxon>Pleocyemata</taxon>
        <taxon>Brachyura</taxon>
        <taxon>Eubrachyura</taxon>
        <taxon>Portunoidea</taxon>
        <taxon>Portunidae</taxon>
        <taxon>Portuninae</taxon>
        <taxon>Scylla</taxon>
    </lineage>
</organism>
<evidence type="ECO:0000256" key="2">
    <source>
        <dbReference type="SAM" id="MobiDB-lite"/>
    </source>
</evidence>
<dbReference type="EMBL" id="GDRN01073549">
    <property type="protein sequence ID" value="JAI63370.1"/>
    <property type="molecule type" value="Transcribed_RNA"/>
</dbReference>
<evidence type="ECO:0000256" key="1">
    <source>
        <dbReference type="ARBA" id="ARBA00004123"/>
    </source>
</evidence>
<protein>
    <recommendedName>
        <fullName evidence="4">DNA-binding domain-containing protein</fullName>
    </recommendedName>
</protein>
<dbReference type="Pfam" id="PF13384">
    <property type="entry name" value="HTH_23"/>
    <property type="match status" value="1"/>
</dbReference>
<dbReference type="SUPFAM" id="SSF46689">
    <property type="entry name" value="Homeodomain-like"/>
    <property type="match status" value="1"/>
</dbReference>
<comment type="subcellular location">
    <subcellularLocation>
        <location evidence="1">Nucleus</location>
    </subcellularLocation>
</comment>
<dbReference type="GO" id="GO:0005634">
    <property type="term" value="C:nucleus"/>
    <property type="evidence" value="ECO:0007669"/>
    <property type="project" value="UniProtKB-SubCell"/>
</dbReference>
<sequence>MCGCRSFRPTEGHERAGFVWLWASGMPVRDIAVRSGTSVTTVYRWIRRWQREGHVNSKTRNCRLMLPTTPPPHKQLSPPGEPVATSFASSCASVPSPAPRPGVAPGIQTGTPNFPHPQHARTVTTPRNQHYMNNCFKTSQPGFQNTRRYCTNK</sequence>
<feature type="compositionally biased region" description="Low complexity" evidence="2">
    <location>
        <begin position="86"/>
        <end position="95"/>
    </location>
</feature>
<dbReference type="Gene3D" id="1.10.10.60">
    <property type="entry name" value="Homeodomain-like"/>
    <property type="match status" value="1"/>
</dbReference>
<proteinExistence type="predicted"/>
<dbReference type="EMBL" id="GDRN01073548">
    <property type="protein sequence ID" value="JAI63371.1"/>
    <property type="molecule type" value="Transcribed_RNA"/>
</dbReference>
<evidence type="ECO:0008006" key="4">
    <source>
        <dbReference type="Google" id="ProtNLM"/>
    </source>
</evidence>
<accession>A0A0P4W462</accession>
<evidence type="ECO:0000313" key="3">
    <source>
        <dbReference type="EMBL" id="JAI63371.1"/>
    </source>
</evidence>
<dbReference type="AlphaFoldDB" id="A0A0P4W462"/>
<dbReference type="InterPro" id="IPR009057">
    <property type="entry name" value="Homeodomain-like_sf"/>
</dbReference>